<dbReference type="NCBIfam" id="TIGR01844">
    <property type="entry name" value="type_I_sec_TolC"/>
    <property type="match status" value="1"/>
</dbReference>
<reference evidence="10" key="1">
    <citation type="submission" date="2018-03" db="EMBL/GenBank/DDBJ databases">
        <authorList>
            <person name="Blom J."/>
        </authorList>
    </citation>
    <scope>NUCLEOTIDE SEQUENCE [LARGE SCALE GENOMIC DNA]</scope>
    <source>
        <strain evidence="10">KPC-SM-21</strain>
    </source>
</reference>
<dbReference type="PANTHER" id="PTHR30026:SF20">
    <property type="entry name" value="OUTER MEMBRANE PROTEIN TOLC"/>
    <property type="match status" value="1"/>
</dbReference>
<keyword evidence="3" id="KW-0813">Transport</keyword>
<evidence type="ECO:0000256" key="1">
    <source>
        <dbReference type="ARBA" id="ARBA00004442"/>
    </source>
</evidence>
<keyword evidence="6" id="KW-0472">Membrane</keyword>
<organism evidence="9 10">
    <name type="scientific">Acinetobacter stercoris</name>
    <dbReference type="NCBI Taxonomy" id="2126983"/>
    <lineage>
        <taxon>Bacteria</taxon>
        <taxon>Pseudomonadati</taxon>
        <taxon>Pseudomonadota</taxon>
        <taxon>Gammaproteobacteria</taxon>
        <taxon>Moraxellales</taxon>
        <taxon>Moraxellaceae</taxon>
        <taxon>Acinetobacter</taxon>
    </lineage>
</organism>
<dbReference type="EMBL" id="OOGT01000028">
    <property type="protein sequence ID" value="SPL69758.1"/>
    <property type="molecule type" value="Genomic_DNA"/>
</dbReference>
<dbReference type="InterPro" id="IPR003423">
    <property type="entry name" value="OMP_efflux"/>
</dbReference>
<dbReference type="SUPFAM" id="SSF56954">
    <property type="entry name" value="Outer membrane efflux proteins (OEP)"/>
    <property type="match status" value="1"/>
</dbReference>
<evidence type="ECO:0000256" key="2">
    <source>
        <dbReference type="ARBA" id="ARBA00007613"/>
    </source>
</evidence>
<dbReference type="GO" id="GO:1990281">
    <property type="term" value="C:efflux pump complex"/>
    <property type="evidence" value="ECO:0007669"/>
    <property type="project" value="TreeGrafter"/>
</dbReference>
<keyword evidence="4" id="KW-1134">Transmembrane beta strand</keyword>
<evidence type="ECO:0000256" key="7">
    <source>
        <dbReference type="ARBA" id="ARBA00023237"/>
    </source>
</evidence>
<evidence type="ECO:0000256" key="3">
    <source>
        <dbReference type="ARBA" id="ARBA00022448"/>
    </source>
</evidence>
<dbReference type="GO" id="GO:0015562">
    <property type="term" value="F:efflux transmembrane transporter activity"/>
    <property type="evidence" value="ECO:0007669"/>
    <property type="project" value="InterPro"/>
</dbReference>
<evidence type="ECO:0000313" key="9">
    <source>
        <dbReference type="EMBL" id="SPL69758.1"/>
    </source>
</evidence>
<evidence type="ECO:0000256" key="5">
    <source>
        <dbReference type="ARBA" id="ARBA00022692"/>
    </source>
</evidence>
<comment type="similarity">
    <text evidence="2">Belongs to the outer membrane factor (OMF) (TC 1.B.17) family.</text>
</comment>
<gene>
    <name evidence="9" type="primary">tolC_1</name>
    <name evidence="9" type="ORF">KPC_0936</name>
</gene>
<keyword evidence="10" id="KW-1185">Reference proteome</keyword>
<protein>
    <submittedName>
        <fullName evidence="9">Outer membrane protein TolC</fullName>
    </submittedName>
</protein>
<name>A0A2U3MWE6_9GAMM</name>
<dbReference type="Pfam" id="PF02321">
    <property type="entry name" value="OEP"/>
    <property type="match status" value="2"/>
</dbReference>
<evidence type="ECO:0000256" key="6">
    <source>
        <dbReference type="ARBA" id="ARBA00023136"/>
    </source>
</evidence>
<proteinExistence type="inferred from homology"/>
<comment type="subcellular location">
    <subcellularLocation>
        <location evidence="1">Cell outer membrane</location>
    </subcellularLocation>
</comment>
<dbReference type="InterPro" id="IPR051906">
    <property type="entry name" value="TolC-like"/>
</dbReference>
<accession>A0A2U3MWE6</accession>
<keyword evidence="7" id="KW-0998">Cell outer membrane</keyword>
<dbReference type="GO" id="GO:0009279">
    <property type="term" value="C:cell outer membrane"/>
    <property type="evidence" value="ECO:0007669"/>
    <property type="project" value="UniProtKB-SubCell"/>
</dbReference>
<keyword evidence="5" id="KW-0812">Transmembrane</keyword>
<sequence length="463" mass="51677">MLCLCILFGDLGKEMNRKILVSTIFFFMSPSTHALDLVEAYQRAKLTDPNWQANLYQYQADQLNMGIAQGALLPTITVSGNITRKHQDMDQISFPGINGVSFGSSDLVASTSTTRQASITARQPLFRMDAWEGYKQVKTSVQLSEVTLRLQQQQHILSVAEAYFNVLRQQALTATHLQEEKALLEQLNMMSAKLREGLVAKSDVSEANAQYQNAHANRVATGVQLILAQEQLSQLIGNYQEKLAVLRDDFQYQKPVPGALDDWKNLALKQNLEILQAKIQRQYADDQRKVEKAALYPQIDAVGSYGYSKQSPETMITGNGQFDQIGVEVNWNVFEGGRTKKSIQKAAVNVKKADVQVDAAIRKASTDVKKSFLQVETDQATLQARKAAMQSSEVVSSASKAQYNEGLKSMVDVLLAQRNAFSAKQDYVNAQYDYLLNVLKLKASVGQLSEKDLEEMNAWLIMK</sequence>
<evidence type="ECO:0000313" key="10">
    <source>
        <dbReference type="Proteomes" id="UP000245974"/>
    </source>
</evidence>
<dbReference type="Gene3D" id="1.20.1600.10">
    <property type="entry name" value="Outer membrane efflux proteins (OEP)"/>
    <property type="match status" value="1"/>
</dbReference>
<feature type="coiled-coil region" evidence="8">
    <location>
        <begin position="229"/>
        <end position="285"/>
    </location>
</feature>
<evidence type="ECO:0000256" key="4">
    <source>
        <dbReference type="ARBA" id="ARBA00022452"/>
    </source>
</evidence>
<dbReference type="InterPro" id="IPR010130">
    <property type="entry name" value="T1SS_OMP_TolC"/>
</dbReference>
<dbReference type="GO" id="GO:0015288">
    <property type="term" value="F:porin activity"/>
    <property type="evidence" value="ECO:0007669"/>
    <property type="project" value="TreeGrafter"/>
</dbReference>
<dbReference type="PANTHER" id="PTHR30026">
    <property type="entry name" value="OUTER MEMBRANE PROTEIN TOLC"/>
    <property type="match status" value="1"/>
</dbReference>
<dbReference type="Proteomes" id="UP000245974">
    <property type="component" value="Unassembled WGS sequence"/>
</dbReference>
<dbReference type="FunCoup" id="A0A2U3MWE6">
    <property type="interactions" value="255"/>
</dbReference>
<evidence type="ECO:0000256" key="8">
    <source>
        <dbReference type="SAM" id="Coils"/>
    </source>
</evidence>
<dbReference type="AlphaFoldDB" id="A0A2U3MWE6"/>
<keyword evidence="8" id="KW-0175">Coiled coil</keyword>
<dbReference type="InParanoid" id="A0A2U3MWE6"/>